<dbReference type="Gene3D" id="3.40.190.10">
    <property type="entry name" value="Periplasmic binding protein-like II"/>
    <property type="match status" value="1"/>
</dbReference>
<dbReference type="AlphaFoldDB" id="A0A6B2R820"/>
<dbReference type="RefSeq" id="WP_163654604.1">
    <property type="nucleotide sequence ID" value="NZ_JAAGRN010000005.1"/>
</dbReference>
<proteinExistence type="inferred from homology"/>
<gene>
    <name evidence="2" type="ORF">G3I67_09400</name>
</gene>
<comment type="caution">
    <text evidence="2">The sequence shown here is derived from an EMBL/GenBank/DDBJ whole genome shotgun (WGS) entry which is preliminary data.</text>
</comment>
<name>A0A6B2R820_9BURK</name>
<protein>
    <submittedName>
        <fullName evidence="2">Tripartite tricarboxylate transporter substrate binding protein</fullName>
    </submittedName>
</protein>
<dbReference type="CDD" id="cd13578">
    <property type="entry name" value="PBP2_Bug27"/>
    <property type="match status" value="1"/>
</dbReference>
<evidence type="ECO:0000256" key="1">
    <source>
        <dbReference type="ARBA" id="ARBA00006987"/>
    </source>
</evidence>
<evidence type="ECO:0000313" key="2">
    <source>
        <dbReference type="EMBL" id="NDY83445.1"/>
    </source>
</evidence>
<comment type="similarity">
    <text evidence="1">Belongs to the UPF0065 (bug) family.</text>
</comment>
<dbReference type="InterPro" id="IPR005064">
    <property type="entry name" value="BUG"/>
</dbReference>
<dbReference type="Pfam" id="PF03401">
    <property type="entry name" value="TctC"/>
    <property type="match status" value="1"/>
</dbReference>
<dbReference type="Gene3D" id="3.40.190.150">
    <property type="entry name" value="Bordetella uptake gene, domain 1"/>
    <property type="match status" value="1"/>
</dbReference>
<reference evidence="2" key="1">
    <citation type="submission" date="2020-02" db="EMBL/GenBank/DDBJ databases">
        <authorList>
            <person name="Chen W.-M."/>
        </authorList>
    </citation>
    <scope>NUCLEOTIDE SEQUENCE</scope>
    <source>
        <strain evidence="2">NBD-18</strain>
    </source>
</reference>
<dbReference type="PIRSF" id="PIRSF017082">
    <property type="entry name" value="YflP"/>
    <property type="match status" value="1"/>
</dbReference>
<dbReference type="InterPro" id="IPR042100">
    <property type="entry name" value="Bug_dom1"/>
</dbReference>
<dbReference type="EMBL" id="JAAGRN010000005">
    <property type="protein sequence ID" value="NDY83445.1"/>
    <property type="molecule type" value="Genomic_DNA"/>
</dbReference>
<accession>A0A6B2R820</accession>
<dbReference type="PANTHER" id="PTHR42928">
    <property type="entry name" value="TRICARBOXYLATE-BINDING PROTEIN"/>
    <property type="match status" value="1"/>
</dbReference>
<sequence>MTSNIVHALTHDAWPSKPIRLIVPFALGSFTHTAARSVGAELTALLGQPVLVEARAGAGSFLGTDVVAKAAPDGYTFLVTDNSFAVTAILHDRPSYSLKDFTQVSLIADAPAVLVARPTLAASTLSEVVELARKEPGQLTFGSGGTGSSAHLAMEAFLLKYKLEMTHVPFKGVAAAIFDVSAGRVDLAISSIGSTAGYIKDSRLRALAVTGAKRLDVFPDIPTFAEAGFPNYDMMYWFGLMAPAGTPAEIVNRMQKAIAKAIDSEKVKEIFVGSGVRPIATTPEAFAQIVQNETNLWSEVIHRGKIKAE</sequence>
<dbReference type="PANTHER" id="PTHR42928:SF5">
    <property type="entry name" value="BLR1237 PROTEIN"/>
    <property type="match status" value="1"/>
</dbReference>
<dbReference type="SUPFAM" id="SSF53850">
    <property type="entry name" value="Periplasmic binding protein-like II"/>
    <property type="match status" value="1"/>
</dbReference>
<organism evidence="2">
    <name type="scientific">Sheuella amnicola</name>
    <dbReference type="NCBI Taxonomy" id="2707330"/>
    <lineage>
        <taxon>Bacteria</taxon>
        <taxon>Pseudomonadati</taxon>
        <taxon>Pseudomonadota</taxon>
        <taxon>Betaproteobacteria</taxon>
        <taxon>Burkholderiales</taxon>
        <taxon>Alcaligenaceae</taxon>
        <taxon>Sheuella</taxon>
    </lineage>
</organism>